<reference evidence="3 4" key="1">
    <citation type="submission" date="2021-02" db="EMBL/GenBank/DDBJ databases">
        <title>De Novo genome assembly of isolated myxobacteria.</title>
        <authorList>
            <person name="Stevens D.C."/>
        </authorList>
    </citation>
    <scope>NUCLEOTIDE SEQUENCE [LARGE SCALE GENOMIC DNA]</scope>
    <source>
        <strain evidence="3 4">ATCC 29039</strain>
    </source>
</reference>
<evidence type="ECO:0000256" key="2">
    <source>
        <dbReference type="SAM" id="SignalP"/>
    </source>
</evidence>
<evidence type="ECO:0000256" key="1">
    <source>
        <dbReference type="SAM" id="MobiDB-lite"/>
    </source>
</evidence>
<dbReference type="PROSITE" id="PS51257">
    <property type="entry name" value="PROKAR_LIPOPROTEIN"/>
    <property type="match status" value="1"/>
</dbReference>
<proteinExistence type="predicted"/>
<evidence type="ECO:0008006" key="5">
    <source>
        <dbReference type="Google" id="ProtNLM"/>
    </source>
</evidence>
<keyword evidence="4" id="KW-1185">Reference proteome</keyword>
<feature type="compositionally biased region" description="Low complexity" evidence="1">
    <location>
        <begin position="53"/>
        <end position="92"/>
    </location>
</feature>
<evidence type="ECO:0000313" key="4">
    <source>
        <dbReference type="Proteomes" id="UP000664052"/>
    </source>
</evidence>
<protein>
    <recommendedName>
        <fullName evidence="5">Lipoprotein</fullName>
    </recommendedName>
</protein>
<name>A0ABS3D3P8_9BACT</name>
<gene>
    <name evidence="3" type="ORF">JYK02_01950</name>
</gene>
<feature type="chain" id="PRO_5047526233" description="Lipoprotein" evidence="2">
    <location>
        <begin position="20"/>
        <end position="105"/>
    </location>
</feature>
<dbReference type="Proteomes" id="UP000664052">
    <property type="component" value="Unassembled WGS sequence"/>
</dbReference>
<feature type="region of interest" description="Disordered" evidence="1">
    <location>
        <begin position="53"/>
        <end position="105"/>
    </location>
</feature>
<organism evidence="3 4">
    <name type="scientific">Corallococcus macrosporus</name>
    <dbReference type="NCBI Taxonomy" id="35"/>
    <lineage>
        <taxon>Bacteria</taxon>
        <taxon>Pseudomonadati</taxon>
        <taxon>Myxococcota</taxon>
        <taxon>Myxococcia</taxon>
        <taxon>Myxococcales</taxon>
        <taxon>Cystobacterineae</taxon>
        <taxon>Myxococcaceae</taxon>
        <taxon>Corallococcus</taxon>
    </lineage>
</organism>
<dbReference type="EMBL" id="JAFIMU010000002">
    <property type="protein sequence ID" value="MBN8226268.1"/>
    <property type="molecule type" value="Genomic_DNA"/>
</dbReference>
<evidence type="ECO:0000313" key="3">
    <source>
        <dbReference type="EMBL" id="MBN8226268.1"/>
    </source>
</evidence>
<sequence length="105" mass="10209">MRRLSSLIVPSALVLGLSACSLLVDFDPEGQPCDRGQCLEGYVCRDEVCVSDDGTPAGDAGTTDAGTSDAGTSDAGATDAGDGADAGLTDGGLSPDAGLGTRDGG</sequence>
<feature type="signal peptide" evidence="2">
    <location>
        <begin position="1"/>
        <end position="19"/>
    </location>
</feature>
<comment type="caution">
    <text evidence="3">The sequence shown here is derived from an EMBL/GenBank/DDBJ whole genome shotgun (WGS) entry which is preliminary data.</text>
</comment>
<keyword evidence="2" id="KW-0732">Signal</keyword>
<dbReference type="RefSeq" id="WP_207048147.1">
    <property type="nucleotide sequence ID" value="NZ_JAFIMU010000002.1"/>
</dbReference>
<accession>A0ABS3D3P8</accession>